<dbReference type="SUPFAM" id="SSF89550">
    <property type="entry name" value="PHP domain-like"/>
    <property type="match status" value="1"/>
</dbReference>
<sequence length="914" mass="105625">MTNKNLTSDKGSIWRKWDLHLHTPNTKLSDNFNKVGEDDIWKTYCDKIENSDVAAFGITDYFSCENYFIFLEEFKKYYPDSTKVFFPNIEFRLDISVNQQAEEINIHIIFSNELSKTVIDDFLSSLKTNHSNAGGTKISCRNLQPEQFVSATVNHNNLISCLKENFGKEKPYLIIAAANNAGLRPVSNSPRKLAITDEIDKICDGFFGGRQNVKYYLKTDRYETDEIAKSCPVVCGCDAHSFEDIDNHLGKFVTRQNPDGKNEIYKDVTWIKADLTFEGLKQIKYEPIHRVLIAEHEPRKPVRRIESIKFNFPASTFIQRKNSNEQQDFCLKNLKQPIFFSDYFTCIIGGRGTGKSTIINILAEKLNENTDFFNRSDLKINGLSYDIENDLDNYIEIVGTNEVEFVSQGKIEKLAEANELTKLIFEERIKEIESEFIQIESDYENINSKIDENIAILFKLISNSRTKKEKTKEKLTIQKIIDSINDARYIAITSRIKTLKQELTTIENSKRNYKLLLDELRVLAQNYQQSETANEIDVRTQEIISTIIGIDEINKTEEQINVVLKEFATVNSRIDEINANLILESQNLRAFFLEKGTNEETIKDSQKASETLSKITSDIENLEIQDNRYRASYQENTEIINNVSNLYDRNNTLISSNLSEINNKLKINDENVLDINFTYEFDNESYKNELFREFYNTFSAYHISGTSDSRVKEALFLIEPDLELLNVNYANFIERLNNILIENNYRKENNYVKIVTDIFSSKGNYLIYLNLLKKHRYNLSKYIKINGFYGSRELESCSFGQRCTAVIVTLLMTGVKPLIIDEPEAHLDNKLVADYLVGLVKEKQFDRQIIFASHNSNFVINGDSALIHILEIPNNNVYTHKTSTTIENTENREKLLKLEGGREAFLNRENKYGI</sequence>
<dbReference type="SUPFAM" id="SSF52540">
    <property type="entry name" value="P-loop containing nucleoside triphosphate hydrolases"/>
    <property type="match status" value="2"/>
</dbReference>
<evidence type="ECO:0000256" key="2">
    <source>
        <dbReference type="ARBA" id="ARBA00022448"/>
    </source>
</evidence>
<evidence type="ECO:0000256" key="4">
    <source>
        <dbReference type="ARBA" id="ARBA00022496"/>
    </source>
</evidence>
<dbReference type="Gene3D" id="3.40.50.300">
    <property type="entry name" value="P-loop containing nucleotide triphosphate hydrolases"/>
    <property type="match status" value="2"/>
</dbReference>
<evidence type="ECO:0000313" key="11">
    <source>
        <dbReference type="Proteomes" id="UP000662373"/>
    </source>
</evidence>
<dbReference type="CDD" id="cd00267">
    <property type="entry name" value="ABC_ATPase"/>
    <property type="match status" value="1"/>
</dbReference>
<evidence type="ECO:0000259" key="9">
    <source>
        <dbReference type="SMART" id="SM00382"/>
    </source>
</evidence>
<dbReference type="RefSeq" id="WP_199597984.1">
    <property type="nucleotide sequence ID" value="NZ_JAEHJZ010000008.1"/>
</dbReference>
<dbReference type="InterPro" id="IPR051535">
    <property type="entry name" value="Siderophore_ABC-ATPase"/>
</dbReference>
<evidence type="ECO:0000256" key="5">
    <source>
        <dbReference type="ARBA" id="ARBA00023004"/>
    </source>
</evidence>
<dbReference type="Proteomes" id="UP000662373">
    <property type="component" value="Unassembled WGS sequence"/>
</dbReference>
<protein>
    <submittedName>
        <fullName evidence="10">AAA family ATPase</fullName>
    </submittedName>
</protein>
<dbReference type="InterPro" id="IPR003593">
    <property type="entry name" value="AAA+_ATPase"/>
</dbReference>
<dbReference type="InterPro" id="IPR003959">
    <property type="entry name" value="ATPase_AAA_core"/>
</dbReference>
<keyword evidence="8" id="KW-0175">Coiled coil</keyword>
<dbReference type="AlphaFoldDB" id="A0A934KJG0"/>
<keyword evidence="11" id="KW-1185">Reference proteome</keyword>
<dbReference type="GO" id="GO:0016887">
    <property type="term" value="F:ATP hydrolysis activity"/>
    <property type="evidence" value="ECO:0007669"/>
    <property type="project" value="InterPro"/>
</dbReference>
<keyword evidence="2" id="KW-0813">Transport</keyword>
<keyword evidence="3" id="KW-1003">Cell membrane</keyword>
<dbReference type="InterPro" id="IPR016195">
    <property type="entry name" value="Pol/histidinol_Pase-like"/>
</dbReference>
<dbReference type="PANTHER" id="PTHR42771">
    <property type="entry name" value="IRON(3+)-HYDROXAMATE IMPORT ATP-BINDING PROTEIN FHUC"/>
    <property type="match status" value="1"/>
</dbReference>
<keyword evidence="7" id="KW-0472">Membrane</keyword>
<dbReference type="Pfam" id="PF13304">
    <property type="entry name" value="AAA_21"/>
    <property type="match status" value="1"/>
</dbReference>
<dbReference type="InterPro" id="IPR054787">
    <property type="entry name" value="TrlF_ATPase"/>
</dbReference>
<evidence type="ECO:0000256" key="7">
    <source>
        <dbReference type="ARBA" id="ARBA00023136"/>
    </source>
</evidence>
<dbReference type="GO" id="GO:0006826">
    <property type="term" value="P:iron ion transport"/>
    <property type="evidence" value="ECO:0007669"/>
    <property type="project" value="UniProtKB-KW"/>
</dbReference>
<dbReference type="PANTHER" id="PTHR42771:SF2">
    <property type="entry name" value="IRON(3+)-HYDROXAMATE IMPORT ATP-BINDING PROTEIN FHUC"/>
    <property type="match status" value="1"/>
</dbReference>
<evidence type="ECO:0000256" key="1">
    <source>
        <dbReference type="ARBA" id="ARBA00004202"/>
    </source>
</evidence>
<evidence type="ECO:0000313" key="10">
    <source>
        <dbReference type="EMBL" id="MBJ7880162.1"/>
    </source>
</evidence>
<keyword evidence="4" id="KW-0410">Iron transport</keyword>
<gene>
    <name evidence="10" type="ORF">JEM65_05785</name>
</gene>
<evidence type="ECO:0000256" key="8">
    <source>
        <dbReference type="SAM" id="Coils"/>
    </source>
</evidence>
<accession>A0A934KJG0</accession>
<name>A0A934KJG0_9FLAO</name>
<dbReference type="NCBIfam" id="NF045780">
    <property type="entry name" value="TrlF_fam_ATP"/>
    <property type="match status" value="1"/>
</dbReference>
<proteinExistence type="predicted"/>
<organism evidence="10 11">
    <name type="scientific">Gelidibacter salicanalis</name>
    <dbReference type="NCBI Taxonomy" id="291193"/>
    <lineage>
        <taxon>Bacteria</taxon>
        <taxon>Pseudomonadati</taxon>
        <taxon>Bacteroidota</taxon>
        <taxon>Flavobacteriia</taxon>
        <taxon>Flavobacteriales</taxon>
        <taxon>Flavobacteriaceae</taxon>
        <taxon>Gelidibacter</taxon>
    </lineage>
</organism>
<evidence type="ECO:0000256" key="3">
    <source>
        <dbReference type="ARBA" id="ARBA00022475"/>
    </source>
</evidence>
<comment type="caution">
    <text evidence="10">The sequence shown here is derived from an EMBL/GenBank/DDBJ whole genome shotgun (WGS) entry which is preliminary data.</text>
</comment>
<feature type="coiled-coil region" evidence="8">
    <location>
        <begin position="496"/>
        <end position="526"/>
    </location>
</feature>
<evidence type="ECO:0000256" key="6">
    <source>
        <dbReference type="ARBA" id="ARBA00023065"/>
    </source>
</evidence>
<dbReference type="GO" id="GO:0005886">
    <property type="term" value="C:plasma membrane"/>
    <property type="evidence" value="ECO:0007669"/>
    <property type="project" value="UniProtKB-SubCell"/>
</dbReference>
<dbReference type="Gene3D" id="3.20.20.140">
    <property type="entry name" value="Metal-dependent hydrolases"/>
    <property type="match status" value="1"/>
</dbReference>
<reference evidence="10 11" key="1">
    <citation type="submission" date="2020-09" db="EMBL/GenBank/DDBJ databases">
        <title>Draft genome of Gelidibacter salicanalis PAMC21136.</title>
        <authorList>
            <person name="Park H."/>
        </authorList>
    </citation>
    <scope>NUCLEOTIDE SEQUENCE [LARGE SCALE GENOMIC DNA]</scope>
    <source>
        <strain evidence="10 11">PAMC21136</strain>
    </source>
</reference>
<feature type="domain" description="AAA+ ATPase" evidence="9">
    <location>
        <begin position="341"/>
        <end position="876"/>
    </location>
</feature>
<comment type="subcellular location">
    <subcellularLocation>
        <location evidence="1">Cell membrane</location>
        <topology evidence="1">Peripheral membrane protein</topology>
    </subcellularLocation>
</comment>
<keyword evidence="6" id="KW-0406">Ion transport</keyword>
<keyword evidence="5" id="KW-0408">Iron</keyword>
<dbReference type="SMART" id="SM00382">
    <property type="entry name" value="AAA"/>
    <property type="match status" value="1"/>
</dbReference>
<dbReference type="GO" id="GO:0005524">
    <property type="term" value="F:ATP binding"/>
    <property type="evidence" value="ECO:0007669"/>
    <property type="project" value="InterPro"/>
</dbReference>
<dbReference type="EMBL" id="JAEHJZ010000008">
    <property type="protein sequence ID" value="MBJ7880162.1"/>
    <property type="molecule type" value="Genomic_DNA"/>
</dbReference>
<dbReference type="InterPro" id="IPR027417">
    <property type="entry name" value="P-loop_NTPase"/>
</dbReference>